<evidence type="ECO:0000313" key="8">
    <source>
        <dbReference type="Proteomes" id="UP000078390"/>
    </source>
</evidence>
<organism evidence="7 8">
    <name type="scientific">Thermosulfurimonas dismutans</name>
    <dbReference type="NCBI Taxonomy" id="999894"/>
    <lineage>
        <taxon>Bacteria</taxon>
        <taxon>Pseudomonadati</taxon>
        <taxon>Thermodesulfobacteriota</taxon>
        <taxon>Thermodesulfobacteria</taxon>
        <taxon>Thermodesulfobacteriales</taxon>
        <taxon>Thermodesulfobacteriaceae</taxon>
        <taxon>Thermosulfurimonas</taxon>
    </lineage>
</organism>
<evidence type="ECO:0000313" key="7">
    <source>
        <dbReference type="EMBL" id="OAQ20481.1"/>
    </source>
</evidence>
<comment type="subcellular location">
    <subcellularLocation>
        <location evidence="1">Cell membrane</location>
        <topology evidence="1">Multi-pass membrane protein</topology>
    </subcellularLocation>
</comment>
<accession>A0A179D3V1</accession>
<name>A0A179D3V1_9BACT</name>
<dbReference type="EMBL" id="LWLG01000010">
    <property type="protein sequence ID" value="OAQ20481.1"/>
    <property type="molecule type" value="Genomic_DNA"/>
</dbReference>
<evidence type="ECO:0008006" key="9">
    <source>
        <dbReference type="Google" id="ProtNLM"/>
    </source>
</evidence>
<dbReference type="PANTHER" id="PTHR33529:SF6">
    <property type="entry name" value="YJGP_YJGQ FAMILY PERMEASE"/>
    <property type="match status" value="1"/>
</dbReference>
<keyword evidence="4 6" id="KW-1133">Transmembrane helix</keyword>
<dbReference type="PANTHER" id="PTHR33529">
    <property type="entry name" value="SLR0882 PROTEIN-RELATED"/>
    <property type="match status" value="1"/>
</dbReference>
<dbReference type="GO" id="GO:0043190">
    <property type="term" value="C:ATP-binding cassette (ABC) transporter complex"/>
    <property type="evidence" value="ECO:0007669"/>
    <property type="project" value="TreeGrafter"/>
</dbReference>
<evidence type="ECO:0000256" key="2">
    <source>
        <dbReference type="ARBA" id="ARBA00022475"/>
    </source>
</evidence>
<evidence type="ECO:0000256" key="4">
    <source>
        <dbReference type="ARBA" id="ARBA00022989"/>
    </source>
</evidence>
<reference evidence="7 8" key="1">
    <citation type="submission" date="2016-04" db="EMBL/GenBank/DDBJ databases">
        <title>Genome analysis of Thermosulfurimonas dismutans, the first thermophilic sulfur-disproportionating bacterium of the phylum Thermodesulfobacteria.</title>
        <authorList>
            <person name="Mardanov A.V."/>
            <person name="Beletsky A.V."/>
            <person name="Kadnikov V.V."/>
            <person name="Slobodkin A.I."/>
            <person name="Ravin N.V."/>
        </authorList>
    </citation>
    <scope>NUCLEOTIDE SEQUENCE [LARGE SCALE GENOMIC DNA]</scope>
    <source>
        <strain evidence="7 8">S95</strain>
    </source>
</reference>
<evidence type="ECO:0000256" key="5">
    <source>
        <dbReference type="ARBA" id="ARBA00023136"/>
    </source>
</evidence>
<dbReference type="Proteomes" id="UP000078390">
    <property type="component" value="Unassembled WGS sequence"/>
</dbReference>
<feature type="transmembrane region" description="Helical" evidence="6">
    <location>
        <begin position="60"/>
        <end position="80"/>
    </location>
</feature>
<dbReference type="RefSeq" id="WP_068670687.1">
    <property type="nucleotide sequence ID" value="NZ_LWLG01000010.1"/>
</dbReference>
<comment type="caution">
    <text evidence="7">The sequence shown here is derived from an EMBL/GenBank/DDBJ whole genome shotgun (WGS) entry which is preliminary data.</text>
</comment>
<dbReference type="GO" id="GO:0015920">
    <property type="term" value="P:lipopolysaccharide transport"/>
    <property type="evidence" value="ECO:0007669"/>
    <property type="project" value="TreeGrafter"/>
</dbReference>
<feature type="transmembrane region" description="Helical" evidence="6">
    <location>
        <begin position="12"/>
        <end position="30"/>
    </location>
</feature>
<evidence type="ECO:0000256" key="1">
    <source>
        <dbReference type="ARBA" id="ARBA00004651"/>
    </source>
</evidence>
<dbReference type="STRING" id="999894.TDIS_1390"/>
<feature type="transmembrane region" description="Helical" evidence="6">
    <location>
        <begin position="307"/>
        <end position="325"/>
    </location>
</feature>
<keyword evidence="5 6" id="KW-0472">Membrane</keyword>
<evidence type="ECO:0000256" key="6">
    <source>
        <dbReference type="SAM" id="Phobius"/>
    </source>
</evidence>
<protein>
    <recommendedName>
        <fullName evidence="9">YjgP/YjgQ family permease</fullName>
    </recommendedName>
</protein>
<dbReference type="Pfam" id="PF03739">
    <property type="entry name" value="LptF_LptG"/>
    <property type="match status" value="1"/>
</dbReference>
<gene>
    <name evidence="7" type="ORF">TDIS_1390</name>
</gene>
<feature type="transmembrane region" description="Helical" evidence="6">
    <location>
        <begin position="275"/>
        <end position="295"/>
    </location>
</feature>
<dbReference type="AlphaFoldDB" id="A0A179D3V1"/>
<keyword evidence="2" id="KW-1003">Cell membrane</keyword>
<feature type="transmembrane region" description="Helical" evidence="6">
    <location>
        <begin position="331"/>
        <end position="352"/>
    </location>
</feature>
<proteinExistence type="predicted"/>
<keyword evidence="8" id="KW-1185">Reference proteome</keyword>
<sequence>MRLYQRYLLSPLKLFIPLFVLALSGLYLLVEFFERLEDVLSEKVPFHYFLVYLALKIPEIFFQIWPSAMAFAALAALAYLSRGQELLALRSLGFSPRKLIGPYLAVAFLLSLGASVFLALTLPRSAYQALYTWEVRIKGQRPQSLLAEGKLFLTGRDFMLSAKPLEPGGEWLAEFFFVEHRDLLPVRILYARRARFLGKKRWLLEHGVVENKIRNFQPQIFDRQEFDIPFSPGVMLSVKRPLKALALRELYERYRFLKDSGLSAAEPLSEMVFRLIYPFLAPVMLFPALTAFLCFRGKRASAKGLSAGLLIIVASYALIFSAKILSAGGYISPYLALPLSLILPTLLAIIFLRRYSY</sequence>
<dbReference type="InterPro" id="IPR005495">
    <property type="entry name" value="LptG/LptF_permease"/>
</dbReference>
<dbReference type="OrthoDB" id="9783403at2"/>
<evidence type="ECO:0000256" key="3">
    <source>
        <dbReference type="ARBA" id="ARBA00022692"/>
    </source>
</evidence>
<feature type="transmembrane region" description="Helical" evidence="6">
    <location>
        <begin position="100"/>
        <end position="122"/>
    </location>
</feature>
<keyword evidence="3 6" id="KW-0812">Transmembrane</keyword>